<evidence type="ECO:0000313" key="1">
    <source>
        <dbReference type="EMBL" id="KAJ8672372.1"/>
    </source>
</evidence>
<gene>
    <name evidence="1" type="ORF">QAD02_003631</name>
</gene>
<evidence type="ECO:0000313" key="2">
    <source>
        <dbReference type="Proteomes" id="UP001239111"/>
    </source>
</evidence>
<accession>A0ACC2NQ52</accession>
<organism evidence="1 2">
    <name type="scientific">Eretmocerus hayati</name>
    <dbReference type="NCBI Taxonomy" id="131215"/>
    <lineage>
        <taxon>Eukaryota</taxon>
        <taxon>Metazoa</taxon>
        <taxon>Ecdysozoa</taxon>
        <taxon>Arthropoda</taxon>
        <taxon>Hexapoda</taxon>
        <taxon>Insecta</taxon>
        <taxon>Pterygota</taxon>
        <taxon>Neoptera</taxon>
        <taxon>Endopterygota</taxon>
        <taxon>Hymenoptera</taxon>
        <taxon>Apocrita</taxon>
        <taxon>Proctotrupomorpha</taxon>
        <taxon>Chalcidoidea</taxon>
        <taxon>Aphelinidae</taxon>
        <taxon>Aphelininae</taxon>
        <taxon>Eretmocerus</taxon>
    </lineage>
</organism>
<keyword evidence="2" id="KW-1185">Reference proteome</keyword>
<name>A0ACC2NQ52_9HYME</name>
<dbReference type="Proteomes" id="UP001239111">
    <property type="component" value="Chromosome 3"/>
</dbReference>
<proteinExistence type="predicted"/>
<sequence length="356" mass="40266">MSQHPPNLEFPIEWSSDMDNFLIAYHKKYECEIFSLESTMTNDQKSALWHSMVKEFQRNYGAHYDSEKLKARWRTLRNFVASAKKKKAANTRCTGKEEWMYQRCLFLLPYINSKNPGMKTYSAQSSCTVTSNTSQDGIAQILGAIDCQGTSNTGSGGGVHVSQPSPAQVSDFNSNVTIQEEASELECAVETVEYDGVVFGDHDYETCYMPIYNNSMFVNDVDANCKGVSNDVDANCKEVSKVVDDHCEGESSVDYNKLYKSSFQDMNFPKKPKKKQDETPQPSDIREILPQIEEILPKINEDLCAMESEEEAVDLTRTLWEMYQSVEGVQRIPALKIIMDILEHLAGVGEPSHMEE</sequence>
<dbReference type="EMBL" id="CM056743">
    <property type="protein sequence ID" value="KAJ8672372.1"/>
    <property type="molecule type" value="Genomic_DNA"/>
</dbReference>
<comment type="caution">
    <text evidence="1">The sequence shown here is derived from an EMBL/GenBank/DDBJ whole genome shotgun (WGS) entry which is preliminary data.</text>
</comment>
<protein>
    <submittedName>
        <fullName evidence="1">Uncharacterized protein</fullName>
    </submittedName>
</protein>
<reference evidence="1" key="1">
    <citation type="submission" date="2023-04" db="EMBL/GenBank/DDBJ databases">
        <title>A chromosome-level genome assembly of the parasitoid wasp Eretmocerus hayati.</title>
        <authorList>
            <person name="Zhong Y."/>
            <person name="Liu S."/>
            <person name="Liu Y."/>
        </authorList>
    </citation>
    <scope>NUCLEOTIDE SEQUENCE</scope>
    <source>
        <strain evidence="1">ZJU_SS_LIU_2023</strain>
    </source>
</reference>